<dbReference type="Pfam" id="PF01551">
    <property type="entry name" value="Peptidase_M23"/>
    <property type="match status" value="1"/>
</dbReference>
<dbReference type="GO" id="GO:0004222">
    <property type="term" value="F:metalloendopeptidase activity"/>
    <property type="evidence" value="ECO:0007669"/>
    <property type="project" value="TreeGrafter"/>
</dbReference>
<sequence length="486" mass="50222">MRFTDTPFDNPFRTAQAPAQRDPVTTGSIGRVDSAPLAPSRPIASVRSQPLPPPQSAVALRTAPPSVTPVTGSSNGWSAQGGTPIVVAQGETLDILSSRYGVPRSALISANGLSGGSVAPGSRLIIPVYNAGGGSQLRAEAPVVEAPRMAVEAPRLEAPRLEAPRLEAPRLEAPRVAVQAPRVAVQAPRVEAPRVVATAPRLAPVAEVKSKAQIVAEARARAAEEQAQSKARTTEAAAHAKAKLAEEQAQAKAKAAADAQAMRDSRAKFAAEAKAKADAKKGVVAKPAPVDTRQVIETKGVFEARPTAVAEVKKPAPAPVPEKAKPVVVASAPPEQKVTAVPKSEPVAEPATTASLPKQEDAAASADFRWPARGRVIAGYGGKGSNEGINIAVPEGTPVKAAEGGVVAYAGSELKGYGNLVLIRHPNGYVSAYAHNGELNVKRGETVKRGQVVAKSGQSGNVASPQLHFELRKGSTPVDPVPYLNN</sequence>
<evidence type="ECO:0000256" key="2">
    <source>
        <dbReference type="SAM" id="MobiDB-lite"/>
    </source>
</evidence>
<reference evidence="5" key="1">
    <citation type="submission" date="2018-07" db="EMBL/GenBank/DDBJ databases">
        <authorList>
            <person name="Safronova V.I."/>
            <person name="Chirak E.R."/>
            <person name="Sazanova A.L."/>
        </authorList>
    </citation>
    <scope>NUCLEOTIDE SEQUENCE [LARGE SCALE GENOMIC DNA]</scope>
    <source>
        <strain evidence="5">RCAM04685</strain>
    </source>
</reference>
<dbReference type="SMART" id="SM00257">
    <property type="entry name" value="LysM"/>
    <property type="match status" value="1"/>
</dbReference>
<evidence type="ECO:0000313" key="5">
    <source>
        <dbReference type="Proteomes" id="UP000255207"/>
    </source>
</evidence>
<dbReference type="EMBL" id="QQTP01000001">
    <property type="protein sequence ID" value="RDJ29650.1"/>
    <property type="molecule type" value="Genomic_DNA"/>
</dbReference>
<comment type="caution">
    <text evidence="4">The sequence shown here is derived from an EMBL/GenBank/DDBJ whole genome shotgun (WGS) entry which is preliminary data.</text>
</comment>
<gene>
    <name evidence="4" type="ORF">DWE98_03710</name>
</gene>
<dbReference type="PANTHER" id="PTHR21666:SF263">
    <property type="entry name" value="MUREIN HYDROLASE ACTIVATOR NLPD"/>
    <property type="match status" value="1"/>
</dbReference>
<evidence type="ECO:0000259" key="3">
    <source>
        <dbReference type="PROSITE" id="PS51782"/>
    </source>
</evidence>
<keyword evidence="5" id="KW-1185">Reference proteome</keyword>
<dbReference type="InterPro" id="IPR011055">
    <property type="entry name" value="Dup_hybrid_motif"/>
</dbReference>
<comment type="similarity">
    <text evidence="1">Belongs to the E.coli NlpD/Haemophilus LppB family.</text>
</comment>
<feature type="domain" description="LysM" evidence="3">
    <location>
        <begin position="83"/>
        <end position="126"/>
    </location>
</feature>
<proteinExistence type="inferred from homology"/>
<dbReference type="CDD" id="cd12797">
    <property type="entry name" value="M23_peptidase"/>
    <property type="match status" value="1"/>
</dbReference>
<dbReference type="InterPro" id="IPR016047">
    <property type="entry name" value="M23ase_b-sheet_dom"/>
</dbReference>
<dbReference type="SUPFAM" id="SSF51261">
    <property type="entry name" value="Duplicated hybrid motif"/>
    <property type="match status" value="1"/>
</dbReference>
<dbReference type="InterPro" id="IPR050570">
    <property type="entry name" value="Cell_wall_metabolism_enzyme"/>
</dbReference>
<dbReference type="RefSeq" id="WP_114827762.1">
    <property type="nucleotide sequence ID" value="NZ_QQTO01000019.1"/>
</dbReference>
<accession>A0A370LCU8</accession>
<dbReference type="Gene3D" id="2.70.70.10">
    <property type="entry name" value="Glucose Permease (Domain IIA)"/>
    <property type="match status" value="1"/>
</dbReference>
<organism evidence="4 5">
    <name type="scientific">Bosea caraganae</name>
    <dbReference type="NCBI Taxonomy" id="2763117"/>
    <lineage>
        <taxon>Bacteria</taxon>
        <taxon>Pseudomonadati</taxon>
        <taxon>Pseudomonadota</taxon>
        <taxon>Alphaproteobacteria</taxon>
        <taxon>Hyphomicrobiales</taxon>
        <taxon>Boseaceae</taxon>
        <taxon>Bosea</taxon>
    </lineage>
</organism>
<evidence type="ECO:0000256" key="1">
    <source>
        <dbReference type="ARBA" id="ARBA00038420"/>
    </source>
</evidence>
<dbReference type="PROSITE" id="PS51782">
    <property type="entry name" value="LYSM"/>
    <property type="match status" value="1"/>
</dbReference>
<name>A0A370LCU8_9HYPH</name>
<feature type="region of interest" description="Disordered" evidence="2">
    <location>
        <begin position="1"/>
        <end position="58"/>
    </location>
</feature>
<dbReference type="Pfam" id="PF01476">
    <property type="entry name" value="LysM"/>
    <property type="match status" value="1"/>
</dbReference>
<feature type="region of interest" description="Disordered" evidence="2">
    <location>
        <begin position="339"/>
        <end position="365"/>
    </location>
</feature>
<protein>
    <submittedName>
        <fullName evidence="4">LysM peptidoglycan-binding domain-containing protein</fullName>
    </submittedName>
</protein>
<dbReference type="SUPFAM" id="SSF54106">
    <property type="entry name" value="LysM domain"/>
    <property type="match status" value="1"/>
</dbReference>
<dbReference type="AlphaFoldDB" id="A0A370LCU8"/>
<dbReference type="Proteomes" id="UP000255207">
    <property type="component" value="Unassembled WGS sequence"/>
</dbReference>
<dbReference type="OrthoDB" id="9795421at2"/>
<dbReference type="Gene3D" id="3.10.350.10">
    <property type="entry name" value="LysM domain"/>
    <property type="match status" value="1"/>
</dbReference>
<dbReference type="CDD" id="cd00118">
    <property type="entry name" value="LysM"/>
    <property type="match status" value="1"/>
</dbReference>
<dbReference type="InterPro" id="IPR036779">
    <property type="entry name" value="LysM_dom_sf"/>
</dbReference>
<dbReference type="PANTHER" id="PTHR21666">
    <property type="entry name" value="PEPTIDASE-RELATED"/>
    <property type="match status" value="1"/>
</dbReference>
<dbReference type="InterPro" id="IPR018392">
    <property type="entry name" value="LysM"/>
</dbReference>
<evidence type="ECO:0000313" key="4">
    <source>
        <dbReference type="EMBL" id="RDJ29650.1"/>
    </source>
</evidence>